<evidence type="ECO:0008006" key="4">
    <source>
        <dbReference type="Google" id="ProtNLM"/>
    </source>
</evidence>
<organism evidence="2 3">
    <name type="scientific">Mucilaginibacter celer</name>
    <dbReference type="NCBI Taxonomy" id="2305508"/>
    <lineage>
        <taxon>Bacteria</taxon>
        <taxon>Pseudomonadati</taxon>
        <taxon>Bacteroidota</taxon>
        <taxon>Sphingobacteriia</taxon>
        <taxon>Sphingobacteriales</taxon>
        <taxon>Sphingobacteriaceae</taxon>
        <taxon>Mucilaginibacter</taxon>
    </lineage>
</organism>
<sequence length="134" mass="14336">MKYFSLILLAAMVAFSSCKKLANSDVAPGNNDPNYDAHNRVFRVKASSTSTFKLVIVEYGDDGVTPYNTENADQTTPFDYGFTPVVGHKITVNIQSAGGVITASALYKGQYLDPIVTNTSGSGSTASFSYTVKD</sequence>
<protein>
    <recommendedName>
        <fullName evidence="4">Type 1 periplasmic binding fold superfamily protein</fullName>
    </recommendedName>
</protein>
<dbReference type="Proteomes" id="UP000270046">
    <property type="component" value="Chromosome"/>
</dbReference>
<keyword evidence="3" id="KW-1185">Reference proteome</keyword>
<dbReference type="KEGG" id="muh:HYN43_011040"/>
<proteinExistence type="predicted"/>
<dbReference type="PROSITE" id="PS51257">
    <property type="entry name" value="PROKAR_LIPOPROTEIN"/>
    <property type="match status" value="1"/>
</dbReference>
<keyword evidence="1" id="KW-0732">Signal</keyword>
<reference evidence="2 3" key="1">
    <citation type="submission" date="2018-10" db="EMBL/GenBank/DDBJ databases">
        <title>Genome sequencing of Mucilaginibacter sp. HYN0043.</title>
        <authorList>
            <person name="Kim M."/>
            <person name="Yi H."/>
        </authorList>
    </citation>
    <scope>NUCLEOTIDE SEQUENCE [LARGE SCALE GENOMIC DNA]</scope>
    <source>
        <strain evidence="2 3">HYN0043</strain>
    </source>
</reference>
<dbReference type="OrthoDB" id="9906016at2"/>
<feature type="signal peptide" evidence="1">
    <location>
        <begin position="1"/>
        <end position="22"/>
    </location>
</feature>
<evidence type="ECO:0000313" key="3">
    <source>
        <dbReference type="Proteomes" id="UP000270046"/>
    </source>
</evidence>
<dbReference type="RefSeq" id="WP_119409400.1">
    <property type="nucleotide sequence ID" value="NZ_CP032869.1"/>
</dbReference>
<evidence type="ECO:0000256" key="1">
    <source>
        <dbReference type="SAM" id="SignalP"/>
    </source>
</evidence>
<dbReference type="AlphaFoldDB" id="A0A494VR16"/>
<evidence type="ECO:0000313" key="2">
    <source>
        <dbReference type="EMBL" id="AYL95790.1"/>
    </source>
</evidence>
<name>A0A494VR16_9SPHI</name>
<gene>
    <name evidence="2" type="ORF">HYN43_011040</name>
</gene>
<feature type="chain" id="PRO_5019712924" description="Type 1 periplasmic binding fold superfamily protein" evidence="1">
    <location>
        <begin position="23"/>
        <end position="134"/>
    </location>
</feature>
<dbReference type="EMBL" id="CP032869">
    <property type="protein sequence ID" value="AYL95790.1"/>
    <property type="molecule type" value="Genomic_DNA"/>
</dbReference>
<accession>A0A494VR16</accession>